<name>A0ABS0CQJ3_9NOCA</name>
<feature type="domain" description="Glycosyl transferase family 1" evidence="3">
    <location>
        <begin position="210"/>
        <end position="370"/>
    </location>
</feature>
<dbReference type="Pfam" id="PF00534">
    <property type="entry name" value="Glycos_transf_1"/>
    <property type="match status" value="1"/>
</dbReference>
<dbReference type="SUPFAM" id="SSF53756">
    <property type="entry name" value="UDP-Glycosyltransferase/glycogen phosphorylase"/>
    <property type="match status" value="1"/>
</dbReference>
<evidence type="ECO:0000259" key="4">
    <source>
        <dbReference type="Pfam" id="PF13439"/>
    </source>
</evidence>
<comment type="caution">
    <text evidence="5">The sequence shown here is derived from an EMBL/GenBank/DDBJ whole genome shotgun (WGS) entry which is preliminary data.</text>
</comment>
<proteinExistence type="predicted"/>
<dbReference type="InterPro" id="IPR028098">
    <property type="entry name" value="Glyco_trans_4-like_N"/>
</dbReference>
<keyword evidence="1" id="KW-0328">Glycosyltransferase</keyword>
<organism evidence="5 6">
    <name type="scientific">Nocardia amamiensis</name>
    <dbReference type="NCBI Taxonomy" id="404578"/>
    <lineage>
        <taxon>Bacteria</taxon>
        <taxon>Bacillati</taxon>
        <taxon>Actinomycetota</taxon>
        <taxon>Actinomycetes</taxon>
        <taxon>Mycobacteriales</taxon>
        <taxon>Nocardiaceae</taxon>
        <taxon>Nocardia</taxon>
    </lineage>
</organism>
<evidence type="ECO:0000259" key="3">
    <source>
        <dbReference type="Pfam" id="PF00534"/>
    </source>
</evidence>
<dbReference type="EMBL" id="JADLQX010000003">
    <property type="protein sequence ID" value="MBF6297134.1"/>
    <property type="molecule type" value="Genomic_DNA"/>
</dbReference>
<dbReference type="PANTHER" id="PTHR12526:SF635">
    <property type="entry name" value="GLYCOSYL TRANSFERASE GROUP 1"/>
    <property type="match status" value="1"/>
</dbReference>
<evidence type="ECO:0000313" key="5">
    <source>
        <dbReference type="EMBL" id="MBF6297134.1"/>
    </source>
</evidence>
<keyword evidence="6" id="KW-1185">Reference proteome</keyword>
<evidence type="ECO:0000256" key="1">
    <source>
        <dbReference type="ARBA" id="ARBA00022676"/>
    </source>
</evidence>
<dbReference type="InterPro" id="IPR001296">
    <property type="entry name" value="Glyco_trans_1"/>
</dbReference>
<reference evidence="5 6" key="1">
    <citation type="submission" date="2020-10" db="EMBL/GenBank/DDBJ databases">
        <title>Identification of Nocardia species via Next-generation sequencing and recognition of intraspecies genetic diversity.</title>
        <authorList>
            <person name="Li P."/>
            <person name="Li P."/>
            <person name="Lu B."/>
        </authorList>
    </citation>
    <scope>NUCLEOTIDE SEQUENCE [LARGE SCALE GENOMIC DNA]</scope>
    <source>
        <strain evidence="5 6">BJ06-0157</strain>
    </source>
</reference>
<evidence type="ECO:0000313" key="6">
    <source>
        <dbReference type="Proteomes" id="UP000702209"/>
    </source>
</evidence>
<sequence>MKIAMVSEHASPLAQLGGVDAGGQNVHVGELAAAFARRGHEVTVYTRREAPDIDTEVVTEAGYRVVHVPAGPPEPIPKDGILPHLGEFTTFLREQWSKRPPDLIHAHFWMSGLASEAAVARGPRIPVVLTFHALGTVKRRYQGSADTSPPSRIEFERLIGTRADHVVATCTDEVQELKRMGVPRARISVVPCGVDLTSFGPHGPAAERGRHRRLVSVGRLVPRKGFDTAIKSLVYVPDTELLIAGGADNDNDANGAESQRLRRVAVEHGVADRVRLLGQVPHAAMPALLRSVDVVVCTPWYEPFGIVPLEAMACAKPVVGSAVGGLLDTVLDGVTGALVAPEPDQVARALRPLLDDDSLRRAWGIAGYQRARDRYSWDRVAEETLAAYRRATPAPDSPLATAG</sequence>
<keyword evidence="2" id="KW-0808">Transferase</keyword>
<accession>A0ABS0CQJ3</accession>
<dbReference type="Pfam" id="PF13439">
    <property type="entry name" value="Glyco_transf_4"/>
    <property type="match status" value="1"/>
</dbReference>
<dbReference type="RefSeq" id="WP_195128477.1">
    <property type="nucleotide sequence ID" value="NZ_JADLQX010000003.1"/>
</dbReference>
<protein>
    <submittedName>
        <fullName evidence="5">Glycosyltransferase</fullName>
    </submittedName>
</protein>
<dbReference type="Proteomes" id="UP000702209">
    <property type="component" value="Unassembled WGS sequence"/>
</dbReference>
<gene>
    <name evidence="5" type="ORF">IU459_06200</name>
</gene>
<evidence type="ECO:0000256" key="2">
    <source>
        <dbReference type="ARBA" id="ARBA00022679"/>
    </source>
</evidence>
<dbReference type="PANTHER" id="PTHR12526">
    <property type="entry name" value="GLYCOSYLTRANSFERASE"/>
    <property type="match status" value="1"/>
</dbReference>
<feature type="domain" description="Glycosyltransferase subfamily 4-like N-terminal" evidence="4">
    <location>
        <begin position="22"/>
        <end position="197"/>
    </location>
</feature>
<dbReference type="Gene3D" id="3.40.50.2000">
    <property type="entry name" value="Glycogen Phosphorylase B"/>
    <property type="match status" value="2"/>
</dbReference>